<dbReference type="OrthoDB" id="10560077at2759"/>
<dbReference type="EMBL" id="GG698911">
    <property type="protein sequence ID" value="EEU39808.1"/>
    <property type="molecule type" value="Genomic_DNA"/>
</dbReference>
<evidence type="ECO:0000256" key="1">
    <source>
        <dbReference type="SAM" id="MobiDB-lite"/>
    </source>
</evidence>
<dbReference type="AlphaFoldDB" id="C7Z847"/>
<organism evidence="2 3">
    <name type="scientific">Fusarium vanettenii (strain ATCC MYA-4622 / CBS 123669 / FGSC 9596 / NRRL 45880 / 77-13-4)</name>
    <name type="common">Fusarium solani subsp. pisi</name>
    <dbReference type="NCBI Taxonomy" id="660122"/>
    <lineage>
        <taxon>Eukaryota</taxon>
        <taxon>Fungi</taxon>
        <taxon>Dikarya</taxon>
        <taxon>Ascomycota</taxon>
        <taxon>Pezizomycotina</taxon>
        <taxon>Sordariomycetes</taxon>
        <taxon>Hypocreomycetidae</taxon>
        <taxon>Hypocreales</taxon>
        <taxon>Nectriaceae</taxon>
        <taxon>Fusarium</taxon>
        <taxon>Fusarium solani species complex</taxon>
        <taxon>Fusarium vanettenii</taxon>
    </lineage>
</organism>
<feature type="compositionally biased region" description="Low complexity" evidence="1">
    <location>
        <begin position="241"/>
        <end position="253"/>
    </location>
</feature>
<accession>C7Z847</accession>
<feature type="region of interest" description="Disordered" evidence="1">
    <location>
        <begin position="1"/>
        <end position="38"/>
    </location>
</feature>
<proteinExistence type="predicted"/>
<protein>
    <submittedName>
        <fullName evidence="2">Uncharacterized protein</fullName>
    </submittedName>
</protein>
<dbReference type="Proteomes" id="UP000005206">
    <property type="component" value="Chromosome 4"/>
</dbReference>
<feature type="compositionally biased region" description="Basic residues" evidence="1">
    <location>
        <begin position="254"/>
        <end position="265"/>
    </location>
</feature>
<dbReference type="InParanoid" id="C7Z847"/>
<feature type="region of interest" description="Disordered" evidence="1">
    <location>
        <begin position="142"/>
        <end position="174"/>
    </location>
</feature>
<dbReference type="KEGG" id="nhe:NECHADRAFT_100310"/>
<sequence>MVGSEDDAQSSPETCRDVPESLQSSTHGSTRLPDMEVDHTAGPACPALNVGDYWISRHVKMITKVMISLRTWKLDLDEDEFRSVFNGTSSLREVTVKAAKQMLISIGENLVQMVDITSANPSISEHLRRAGLTLKESVERAKMPTDNGNDSDATSAISQLSSTPRPDPEGDQDPVEILERDTERLLAMEVAKTLRQLHRKHTAGTSDYQFTFEQRMGLKPQSASRATEHEASNEAHRRRISSPSRISRTSSSNSRRKSRARRRSIHQPNSPPSTPLSGSGAREFLDASSSSKKPRTEHVNTQHNYLHGVEDAVRAIEKLRPETMPSLDIDTVLSDGSVHLTLLVSQDPMQFRMDSVEVSERPPSLEDSTQETMADPAEDALTKAFFHFQLNDEDTRVAPELLNTLRNQFFEPQHEVMETTPTVDAASSIQDILKSMKFTLSILQNFPSWFILTNSRSLTYTKALCVSVESSLVGDYLKLWTNLLTKSCGIMKTKPDDRNFAKVLSSFLCSLVRQLRNINRVSSNNLILERLQGLLSEVIEEFESLIGNQASKLSRSSLMAGSEDDRFQISGDDKDNTTDHTLNEMSTSIKAVQMLDIDNEKREDKSSPTVRFSNVITQISIDEKDRIEEPPDNHVAGMGDSDDPLTTFLETYETQIPQSPVFSFLCIVSDMKSEVPTAHSSVTDLLGQVEALKEIEVGQLLRGIDY</sequence>
<feature type="compositionally biased region" description="Polar residues" evidence="1">
    <location>
        <begin position="146"/>
        <end position="164"/>
    </location>
</feature>
<dbReference type="RefSeq" id="XP_003045521.1">
    <property type="nucleotide sequence ID" value="XM_003045475.1"/>
</dbReference>
<dbReference type="GeneID" id="9672546"/>
<feature type="compositionally biased region" description="Basic and acidic residues" evidence="1">
    <location>
        <begin position="226"/>
        <end position="235"/>
    </location>
</feature>
<evidence type="ECO:0000313" key="2">
    <source>
        <dbReference type="EMBL" id="EEU39808.1"/>
    </source>
</evidence>
<dbReference type="OMA" id="PMDENDQ"/>
<keyword evidence="3" id="KW-1185">Reference proteome</keyword>
<dbReference type="VEuPathDB" id="FungiDB:NECHADRAFT_100310"/>
<name>C7Z847_FUSV7</name>
<dbReference type="eggNOG" id="ENOG502RJQG">
    <property type="taxonomic scope" value="Eukaryota"/>
</dbReference>
<gene>
    <name evidence="2" type="ORF">NECHADRAFT_100310</name>
</gene>
<feature type="region of interest" description="Disordered" evidence="1">
    <location>
        <begin position="216"/>
        <end position="306"/>
    </location>
</feature>
<evidence type="ECO:0000313" key="3">
    <source>
        <dbReference type="Proteomes" id="UP000005206"/>
    </source>
</evidence>
<dbReference type="HOGENOM" id="CLU_390827_0_0_1"/>
<reference evidence="2 3" key="1">
    <citation type="journal article" date="2009" name="PLoS Genet.">
        <title>The genome of Nectria haematococca: contribution of supernumerary chromosomes to gene expansion.</title>
        <authorList>
            <person name="Coleman J.J."/>
            <person name="Rounsley S.D."/>
            <person name="Rodriguez-Carres M."/>
            <person name="Kuo A."/>
            <person name="Wasmann C.C."/>
            <person name="Grimwood J."/>
            <person name="Schmutz J."/>
            <person name="Taga M."/>
            <person name="White G.J."/>
            <person name="Zhou S."/>
            <person name="Schwartz D.C."/>
            <person name="Freitag M."/>
            <person name="Ma L.J."/>
            <person name="Danchin E.G."/>
            <person name="Henrissat B."/>
            <person name="Coutinho P.M."/>
            <person name="Nelson D.R."/>
            <person name="Straney D."/>
            <person name="Napoli C.A."/>
            <person name="Barker B.M."/>
            <person name="Gribskov M."/>
            <person name="Rep M."/>
            <person name="Kroken S."/>
            <person name="Molnar I."/>
            <person name="Rensing C."/>
            <person name="Kennell J.C."/>
            <person name="Zamora J."/>
            <person name="Farman M.L."/>
            <person name="Selker E.U."/>
            <person name="Salamov A."/>
            <person name="Shapiro H."/>
            <person name="Pangilinan J."/>
            <person name="Lindquist E."/>
            <person name="Lamers C."/>
            <person name="Grigoriev I.V."/>
            <person name="Geiser D.M."/>
            <person name="Covert S.F."/>
            <person name="Temporini E."/>
            <person name="Vanetten H.D."/>
        </authorList>
    </citation>
    <scope>NUCLEOTIDE SEQUENCE [LARGE SCALE GENOMIC DNA]</scope>
    <source>
        <strain evidence="3">ATCC MYA-4622 / CBS 123669 / FGSC 9596 / NRRL 45880 / 77-13-4</strain>
    </source>
</reference>